<keyword evidence="2" id="KW-1185">Reference proteome</keyword>
<sequence length="126" mass="14436">MYFVDLLDPHRDAQSLDQQQPSRDGKIRDDSLDERVVNEGLDIQDHPSYANSYTYETPPIIFHEGVAGVESGDKVEQVIYDSQPLRVRKQALALISCFVEWPKRVQHSRSVPLILDPFRLPNGDDM</sequence>
<dbReference type="EMBL" id="JXTB01000013">
    <property type="protein sequence ID" value="PON77450.1"/>
    <property type="molecule type" value="Genomic_DNA"/>
</dbReference>
<name>A0A2P5DVY7_PARAD</name>
<evidence type="ECO:0000313" key="1">
    <source>
        <dbReference type="EMBL" id="PON77450.1"/>
    </source>
</evidence>
<protein>
    <submittedName>
        <fullName evidence="1">Uncharacterized protein</fullName>
    </submittedName>
</protein>
<evidence type="ECO:0000313" key="2">
    <source>
        <dbReference type="Proteomes" id="UP000237105"/>
    </source>
</evidence>
<comment type="caution">
    <text evidence="1">The sequence shown here is derived from an EMBL/GenBank/DDBJ whole genome shotgun (WGS) entry which is preliminary data.</text>
</comment>
<reference evidence="2" key="1">
    <citation type="submission" date="2016-06" db="EMBL/GenBank/DDBJ databases">
        <title>Parallel loss of symbiosis genes in relatives of nitrogen-fixing non-legume Parasponia.</title>
        <authorList>
            <person name="Van Velzen R."/>
            <person name="Holmer R."/>
            <person name="Bu F."/>
            <person name="Rutten L."/>
            <person name="Van Zeijl A."/>
            <person name="Liu W."/>
            <person name="Santuari L."/>
            <person name="Cao Q."/>
            <person name="Sharma T."/>
            <person name="Shen D."/>
            <person name="Roswanjaya Y."/>
            <person name="Wardhani T."/>
            <person name="Kalhor M.S."/>
            <person name="Jansen J."/>
            <person name="Van den Hoogen J."/>
            <person name="Gungor B."/>
            <person name="Hartog M."/>
            <person name="Hontelez J."/>
            <person name="Verver J."/>
            <person name="Yang W.-C."/>
            <person name="Schijlen E."/>
            <person name="Repin R."/>
            <person name="Schilthuizen M."/>
            <person name="Schranz E."/>
            <person name="Heidstra R."/>
            <person name="Miyata K."/>
            <person name="Fedorova E."/>
            <person name="Kohlen W."/>
            <person name="Bisseling T."/>
            <person name="Smit S."/>
            <person name="Geurts R."/>
        </authorList>
    </citation>
    <scope>NUCLEOTIDE SEQUENCE [LARGE SCALE GENOMIC DNA]</scope>
    <source>
        <strain evidence="2">cv. WU1-14</strain>
    </source>
</reference>
<accession>A0A2P5DVY7</accession>
<dbReference type="AlphaFoldDB" id="A0A2P5DVY7"/>
<organism evidence="1 2">
    <name type="scientific">Parasponia andersonii</name>
    <name type="common">Sponia andersonii</name>
    <dbReference type="NCBI Taxonomy" id="3476"/>
    <lineage>
        <taxon>Eukaryota</taxon>
        <taxon>Viridiplantae</taxon>
        <taxon>Streptophyta</taxon>
        <taxon>Embryophyta</taxon>
        <taxon>Tracheophyta</taxon>
        <taxon>Spermatophyta</taxon>
        <taxon>Magnoliopsida</taxon>
        <taxon>eudicotyledons</taxon>
        <taxon>Gunneridae</taxon>
        <taxon>Pentapetalae</taxon>
        <taxon>rosids</taxon>
        <taxon>fabids</taxon>
        <taxon>Rosales</taxon>
        <taxon>Cannabaceae</taxon>
        <taxon>Parasponia</taxon>
    </lineage>
</organism>
<proteinExistence type="predicted"/>
<dbReference type="Proteomes" id="UP000237105">
    <property type="component" value="Unassembled WGS sequence"/>
</dbReference>
<gene>
    <name evidence="1" type="ORF">PanWU01x14_026110</name>
</gene>
<dbReference type="OrthoDB" id="1209975at2759"/>